<feature type="region of interest" description="Disordered" evidence="1">
    <location>
        <begin position="81"/>
        <end position="147"/>
    </location>
</feature>
<dbReference type="EMBL" id="JAPUFD010000017">
    <property type="protein sequence ID" value="MDI1492150.1"/>
    <property type="molecule type" value="Genomic_DNA"/>
</dbReference>
<accession>A0AA43TZR6</accession>
<protein>
    <submittedName>
        <fullName evidence="2">Uncharacterized protein</fullName>
    </submittedName>
</protein>
<sequence length="288" mass="32642">MECISDDNEVWPDLLYVRVEDVEEAYDPNDVDPATRKACEAWLSRDFQQEQREEQEFYRMIDGRNREAVQWELDQKRLYTRVLTPPPSPPHPSHPSHPPHPPHGEKKPEVTVQSRHIQPSSNRIHKPSKKPANAVELRKARRKAQREMIRRPTTRSMRSELVALDPDQRNRVTVFATREGPLGTFAASTQLSMHRNQKQEVDTLGSLHACGQTRLSARDQPTFDQGLATQSAGACTVDLQRGSCMQYNASFVTLGFTVLMGRGGGAYIIASKETKRIIHGVEQGHLFG</sequence>
<evidence type="ECO:0000313" key="2">
    <source>
        <dbReference type="EMBL" id="MDI1492150.1"/>
    </source>
</evidence>
<keyword evidence="3" id="KW-1185">Reference proteome</keyword>
<feature type="compositionally biased region" description="Polar residues" evidence="1">
    <location>
        <begin position="111"/>
        <end position="122"/>
    </location>
</feature>
<organism evidence="2 3">
    <name type="scientific">Ramalina farinacea</name>
    <dbReference type="NCBI Taxonomy" id="258253"/>
    <lineage>
        <taxon>Eukaryota</taxon>
        <taxon>Fungi</taxon>
        <taxon>Dikarya</taxon>
        <taxon>Ascomycota</taxon>
        <taxon>Pezizomycotina</taxon>
        <taxon>Lecanoromycetes</taxon>
        <taxon>OSLEUM clade</taxon>
        <taxon>Lecanoromycetidae</taxon>
        <taxon>Lecanorales</taxon>
        <taxon>Lecanorineae</taxon>
        <taxon>Ramalinaceae</taxon>
        <taxon>Ramalina</taxon>
    </lineage>
</organism>
<gene>
    <name evidence="2" type="ORF">OHK93_003362</name>
</gene>
<feature type="compositionally biased region" description="Pro residues" evidence="1">
    <location>
        <begin position="84"/>
        <end position="101"/>
    </location>
</feature>
<dbReference type="Proteomes" id="UP001161017">
    <property type="component" value="Unassembled WGS sequence"/>
</dbReference>
<proteinExistence type="predicted"/>
<evidence type="ECO:0000256" key="1">
    <source>
        <dbReference type="SAM" id="MobiDB-lite"/>
    </source>
</evidence>
<comment type="caution">
    <text evidence="2">The sequence shown here is derived from an EMBL/GenBank/DDBJ whole genome shotgun (WGS) entry which is preliminary data.</text>
</comment>
<reference evidence="2" key="1">
    <citation type="journal article" date="2023" name="Genome Biol. Evol.">
        <title>First Whole Genome Sequence and Flow Cytometry Genome Size Data for the Lichen-Forming Fungus Ramalina farinacea (Ascomycota).</title>
        <authorList>
            <person name="Llewellyn T."/>
            <person name="Mian S."/>
            <person name="Hill R."/>
            <person name="Leitch I.J."/>
            <person name="Gaya E."/>
        </authorList>
    </citation>
    <scope>NUCLEOTIDE SEQUENCE</scope>
    <source>
        <strain evidence="2">LIQ254RAFAR</strain>
    </source>
</reference>
<name>A0AA43TZR6_9LECA</name>
<evidence type="ECO:0000313" key="3">
    <source>
        <dbReference type="Proteomes" id="UP001161017"/>
    </source>
</evidence>
<dbReference type="AlphaFoldDB" id="A0AA43TZR6"/>